<dbReference type="OrthoDB" id="4791458at2759"/>
<keyword evidence="2" id="KW-1185">Reference proteome</keyword>
<dbReference type="Proteomes" id="UP000308652">
    <property type="component" value="Unassembled WGS sequence"/>
</dbReference>
<reference evidence="1 2" key="1">
    <citation type="journal article" date="2019" name="Nat. Ecol. Evol.">
        <title>Megaphylogeny resolves global patterns of mushroom evolution.</title>
        <authorList>
            <person name="Varga T."/>
            <person name="Krizsan K."/>
            <person name="Foldi C."/>
            <person name="Dima B."/>
            <person name="Sanchez-Garcia M."/>
            <person name="Sanchez-Ramirez S."/>
            <person name="Szollosi G.J."/>
            <person name="Szarkandi J.G."/>
            <person name="Papp V."/>
            <person name="Albert L."/>
            <person name="Andreopoulos W."/>
            <person name="Angelini C."/>
            <person name="Antonin V."/>
            <person name="Barry K.W."/>
            <person name="Bougher N.L."/>
            <person name="Buchanan P."/>
            <person name="Buyck B."/>
            <person name="Bense V."/>
            <person name="Catcheside P."/>
            <person name="Chovatia M."/>
            <person name="Cooper J."/>
            <person name="Damon W."/>
            <person name="Desjardin D."/>
            <person name="Finy P."/>
            <person name="Geml J."/>
            <person name="Haridas S."/>
            <person name="Hughes K."/>
            <person name="Justo A."/>
            <person name="Karasinski D."/>
            <person name="Kautmanova I."/>
            <person name="Kiss B."/>
            <person name="Kocsube S."/>
            <person name="Kotiranta H."/>
            <person name="LaButti K.M."/>
            <person name="Lechner B.E."/>
            <person name="Liimatainen K."/>
            <person name="Lipzen A."/>
            <person name="Lukacs Z."/>
            <person name="Mihaltcheva S."/>
            <person name="Morgado L.N."/>
            <person name="Niskanen T."/>
            <person name="Noordeloos M.E."/>
            <person name="Ohm R.A."/>
            <person name="Ortiz-Santana B."/>
            <person name="Ovrebo C."/>
            <person name="Racz N."/>
            <person name="Riley R."/>
            <person name="Savchenko A."/>
            <person name="Shiryaev A."/>
            <person name="Soop K."/>
            <person name="Spirin V."/>
            <person name="Szebenyi C."/>
            <person name="Tomsovsky M."/>
            <person name="Tulloss R.E."/>
            <person name="Uehling J."/>
            <person name="Grigoriev I.V."/>
            <person name="Vagvolgyi C."/>
            <person name="Papp T."/>
            <person name="Martin F.M."/>
            <person name="Miettinen O."/>
            <person name="Hibbett D.S."/>
            <person name="Nagy L.G."/>
        </authorList>
    </citation>
    <scope>NUCLEOTIDE SEQUENCE [LARGE SCALE GENOMIC DNA]</scope>
    <source>
        <strain evidence="1 2">CBS 166.37</strain>
    </source>
</reference>
<name>A0A5C3LKI4_9AGAR</name>
<organism evidence="1 2">
    <name type="scientific">Crucibulum laeve</name>
    <dbReference type="NCBI Taxonomy" id="68775"/>
    <lineage>
        <taxon>Eukaryota</taxon>
        <taxon>Fungi</taxon>
        <taxon>Dikarya</taxon>
        <taxon>Basidiomycota</taxon>
        <taxon>Agaricomycotina</taxon>
        <taxon>Agaricomycetes</taxon>
        <taxon>Agaricomycetidae</taxon>
        <taxon>Agaricales</taxon>
        <taxon>Agaricineae</taxon>
        <taxon>Nidulariaceae</taxon>
        <taxon>Crucibulum</taxon>
    </lineage>
</organism>
<dbReference type="SUPFAM" id="SSF63724">
    <property type="entry name" value="Cytolysin/lectin"/>
    <property type="match status" value="1"/>
</dbReference>
<accession>A0A5C3LKI4</accession>
<dbReference type="EMBL" id="ML213651">
    <property type="protein sequence ID" value="TFK33268.1"/>
    <property type="molecule type" value="Genomic_DNA"/>
</dbReference>
<evidence type="ECO:0000313" key="2">
    <source>
        <dbReference type="Proteomes" id="UP000308652"/>
    </source>
</evidence>
<gene>
    <name evidence="1" type="ORF">BDQ12DRAFT_615457</name>
</gene>
<dbReference type="AlphaFoldDB" id="A0A5C3LKI4"/>
<proteinExistence type="predicted"/>
<protein>
    <submittedName>
        <fullName evidence="1">Cytolysin/lectin</fullName>
    </submittedName>
</protein>
<dbReference type="Gene3D" id="2.60.270.20">
    <property type="entry name" value="Cytolysin/lectin"/>
    <property type="match status" value="1"/>
</dbReference>
<dbReference type="InterPro" id="IPR015926">
    <property type="entry name" value="Cytolysin/lectin"/>
</dbReference>
<dbReference type="InterPro" id="IPR009960">
    <property type="entry name" value="Fruit_body_lectin_fun"/>
</dbReference>
<sequence length="134" mass="15231">MGSGKFYPVESTCCHLAGGANWIFPTKENPQWSLRMKRTGTSGSIRFVNELGESFLVVLGVRNYRPWFDIVTDLKPDDTAMKIHPSYYNGGERSGIPLKQYKVEKVNSKNRRFSLRVTGQDRDHFVCSLVVQNA</sequence>
<evidence type="ECO:0000313" key="1">
    <source>
        <dbReference type="EMBL" id="TFK33268.1"/>
    </source>
</evidence>
<dbReference type="Pfam" id="PF07367">
    <property type="entry name" value="FB_lectin"/>
    <property type="match status" value="1"/>
</dbReference>